<dbReference type="AlphaFoldDB" id="A0A9P1N0M4"/>
<protein>
    <submittedName>
        <fullName evidence="2">Uncharacterized protein</fullName>
    </submittedName>
</protein>
<keyword evidence="1" id="KW-0812">Transmembrane</keyword>
<keyword evidence="1" id="KW-0472">Membrane</keyword>
<organism evidence="2 3">
    <name type="scientific">Caenorhabditis angaria</name>
    <dbReference type="NCBI Taxonomy" id="860376"/>
    <lineage>
        <taxon>Eukaryota</taxon>
        <taxon>Metazoa</taxon>
        <taxon>Ecdysozoa</taxon>
        <taxon>Nematoda</taxon>
        <taxon>Chromadorea</taxon>
        <taxon>Rhabditida</taxon>
        <taxon>Rhabditina</taxon>
        <taxon>Rhabditomorpha</taxon>
        <taxon>Rhabditoidea</taxon>
        <taxon>Rhabditidae</taxon>
        <taxon>Peloderinae</taxon>
        <taxon>Caenorhabditis</taxon>
    </lineage>
</organism>
<sequence length="82" mass="9465">MPKQEFGYEDLMGVLAVWCVFFAVIGVITVTCINFCCINEYDDVTVLEKWGHKKRLGVRLGIHKRAVIQRTVDMEKFKADIK</sequence>
<proteinExistence type="predicted"/>
<gene>
    <name evidence="2" type="ORF">CAMP_LOCUS8220</name>
</gene>
<keyword evidence="1" id="KW-1133">Transmembrane helix</keyword>
<reference evidence="2" key="1">
    <citation type="submission" date="2022-11" db="EMBL/GenBank/DDBJ databases">
        <authorList>
            <person name="Kikuchi T."/>
        </authorList>
    </citation>
    <scope>NUCLEOTIDE SEQUENCE</scope>
    <source>
        <strain evidence="2">PS1010</strain>
    </source>
</reference>
<accession>A0A9P1N0M4</accession>
<keyword evidence="3" id="KW-1185">Reference proteome</keyword>
<evidence type="ECO:0000256" key="1">
    <source>
        <dbReference type="SAM" id="Phobius"/>
    </source>
</evidence>
<dbReference type="Pfam" id="PF21525">
    <property type="entry name" value="Nlp36"/>
    <property type="match status" value="1"/>
</dbReference>
<feature type="transmembrane region" description="Helical" evidence="1">
    <location>
        <begin position="12"/>
        <end position="30"/>
    </location>
</feature>
<dbReference type="OrthoDB" id="5783759at2759"/>
<evidence type="ECO:0000313" key="2">
    <source>
        <dbReference type="EMBL" id="CAI5445583.1"/>
    </source>
</evidence>
<comment type="caution">
    <text evidence="2">The sequence shown here is derived from an EMBL/GenBank/DDBJ whole genome shotgun (WGS) entry which is preliminary data.</text>
</comment>
<dbReference type="Proteomes" id="UP001152747">
    <property type="component" value="Unassembled WGS sequence"/>
</dbReference>
<dbReference type="EMBL" id="CANHGI010000003">
    <property type="protein sequence ID" value="CAI5445583.1"/>
    <property type="molecule type" value="Genomic_DNA"/>
</dbReference>
<evidence type="ECO:0000313" key="3">
    <source>
        <dbReference type="Proteomes" id="UP001152747"/>
    </source>
</evidence>
<name>A0A9P1N0M4_9PELO</name>